<dbReference type="Pfam" id="PF02311">
    <property type="entry name" value="AraC_binding"/>
    <property type="match status" value="1"/>
</dbReference>
<dbReference type="Pfam" id="PF12833">
    <property type="entry name" value="HTH_18"/>
    <property type="match status" value="1"/>
</dbReference>
<dbReference type="PROSITE" id="PS01124">
    <property type="entry name" value="HTH_ARAC_FAMILY_2"/>
    <property type="match status" value="1"/>
</dbReference>
<dbReference type="InterPro" id="IPR009057">
    <property type="entry name" value="Homeodomain-like_sf"/>
</dbReference>
<dbReference type="InterPro" id="IPR003313">
    <property type="entry name" value="AraC-bd"/>
</dbReference>
<dbReference type="EMBL" id="JBHRTO010000001">
    <property type="protein sequence ID" value="MFC3182143.1"/>
    <property type="molecule type" value="Genomic_DNA"/>
</dbReference>
<gene>
    <name evidence="5" type="ORF">ACFOGH_14165</name>
</gene>
<accession>A0ABV7J7N9</accession>
<protein>
    <submittedName>
        <fullName evidence="5">Helix-turn-helix domain-containing protein</fullName>
    </submittedName>
</protein>
<evidence type="ECO:0000313" key="6">
    <source>
        <dbReference type="Proteomes" id="UP001595547"/>
    </source>
</evidence>
<dbReference type="CDD" id="cd06976">
    <property type="entry name" value="cupin_MtlR-like_N"/>
    <property type="match status" value="1"/>
</dbReference>
<dbReference type="Proteomes" id="UP001595547">
    <property type="component" value="Unassembled WGS sequence"/>
</dbReference>
<dbReference type="InterPro" id="IPR018060">
    <property type="entry name" value="HTH_AraC"/>
</dbReference>
<dbReference type="SMART" id="SM00342">
    <property type="entry name" value="HTH_ARAC"/>
    <property type="match status" value="1"/>
</dbReference>
<reference evidence="6" key="1">
    <citation type="journal article" date="2019" name="Int. J. Syst. Evol. Microbiol.">
        <title>The Global Catalogue of Microorganisms (GCM) 10K type strain sequencing project: providing services to taxonomists for standard genome sequencing and annotation.</title>
        <authorList>
            <consortium name="The Broad Institute Genomics Platform"/>
            <consortium name="The Broad Institute Genome Sequencing Center for Infectious Disease"/>
            <person name="Wu L."/>
            <person name="Ma J."/>
        </authorList>
    </citation>
    <scope>NUCLEOTIDE SEQUENCE [LARGE SCALE GENOMIC DNA]</scope>
    <source>
        <strain evidence="6">KCTC 52039</strain>
    </source>
</reference>
<dbReference type="PROSITE" id="PS00041">
    <property type="entry name" value="HTH_ARAC_FAMILY_1"/>
    <property type="match status" value="1"/>
</dbReference>
<feature type="domain" description="HTH araC/xylS-type" evidence="4">
    <location>
        <begin position="183"/>
        <end position="282"/>
    </location>
</feature>
<evidence type="ECO:0000313" key="5">
    <source>
        <dbReference type="EMBL" id="MFC3182143.1"/>
    </source>
</evidence>
<dbReference type="SUPFAM" id="SSF46689">
    <property type="entry name" value="Homeodomain-like"/>
    <property type="match status" value="2"/>
</dbReference>
<evidence type="ECO:0000256" key="1">
    <source>
        <dbReference type="ARBA" id="ARBA00023015"/>
    </source>
</evidence>
<keyword evidence="6" id="KW-1185">Reference proteome</keyword>
<evidence type="ECO:0000256" key="2">
    <source>
        <dbReference type="ARBA" id="ARBA00023125"/>
    </source>
</evidence>
<comment type="caution">
    <text evidence="5">The sequence shown here is derived from an EMBL/GenBank/DDBJ whole genome shotgun (WGS) entry which is preliminary data.</text>
</comment>
<keyword evidence="1" id="KW-0805">Transcription regulation</keyword>
<dbReference type="InterPro" id="IPR018062">
    <property type="entry name" value="HTH_AraC-typ_CS"/>
</dbReference>
<keyword evidence="2" id="KW-0238">DNA-binding</keyword>
<evidence type="ECO:0000256" key="3">
    <source>
        <dbReference type="ARBA" id="ARBA00023163"/>
    </source>
</evidence>
<dbReference type="InterPro" id="IPR037923">
    <property type="entry name" value="HTH-like"/>
</dbReference>
<dbReference type="PANTHER" id="PTHR43280:SF27">
    <property type="entry name" value="TRANSCRIPTIONAL REGULATOR MTLR"/>
    <property type="match status" value="1"/>
</dbReference>
<dbReference type="SUPFAM" id="SSF51215">
    <property type="entry name" value="Regulatory protein AraC"/>
    <property type="match status" value="1"/>
</dbReference>
<organism evidence="5 6">
    <name type="scientific">Cypionkella sinensis</name>
    <dbReference type="NCBI Taxonomy" id="1756043"/>
    <lineage>
        <taxon>Bacteria</taxon>
        <taxon>Pseudomonadati</taxon>
        <taxon>Pseudomonadota</taxon>
        <taxon>Alphaproteobacteria</taxon>
        <taxon>Rhodobacterales</taxon>
        <taxon>Paracoccaceae</taxon>
        <taxon>Cypionkella</taxon>
    </lineage>
</organism>
<dbReference type="RefSeq" id="WP_380073723.1">
    <property type="nucleotide sequence ID" value="NZ_JBHRTO010000001.1"/>
</dbReference>
<proteinExistence type="predicted"/>
<dbReference type="Gene3D" id="1.10.10.60">
    <property type="entry name" value="Homeodomain-like"/>
    <property type="match status" value="2"/>
</dbReference>
<keyword evidence="3" id="KW-0804">Transcription</keyword>
<sequence>MKPDLEVVQIGRSESFKAWAHGYPYHTVRWHFHPEYEIHHVVATSGHYFVGDFIGNFEPGNLILTGPNLPHNWVSHLAEGESVPLRGRVLQFTEEFIGDAMALFPELAACRDMLEKSRRGALFSPATAELAAPLMAELVTAQGIRRIELFVGLLGVLQRAEITTLTSASYLPDPSGFMSTGINEALAYINANLTEPFTETDLAAIAGLSPSAFSRSFRRHTGQALVKYVNRLRINLACQLLMGRDEMKITDVCFSSGFNNISNFNRQFQAQKGMTPSRFRDLLAENEKTAIAA</sequence>
<evidence type="ECO:0000259" key="4">
    <source>
        <dbReference type="PROSITE" id="PS01124"/>
    </source>
</evidence>
<dbReference type="PANTHER" id="PTHR43280">
    <property type="entry name" value="ARAC-FAMILY TRANSCRIPTIONAL REGULATOR"/>
    <property type="match status" value="1"/>
</dbReference>
<name>A0ABV7J7N9_9RHOB</name>